<feature type="transmembrane region" description="Helical" evidence="12">
    <location>
        <begin position="162"/>
        <end position="182"/>
    </location>
</feature>
<feature type="transmembrane region" description="Helical" evidence="12">
    <location>
        <begin position="406"/>
        <end position="434"/>
    </location>
</feature>
<feature type="transmembrane region" description="Helical" evidence="12">
    <location>
        <begin position="913"/>
        <end position="936"/>
    </location>
</feature>
<feature type="region of interest" description="Disordered" evidence="11">
    <location>
        <begin position="818"/>
        <end position="892"/>
    </location>
</feature>
<dbReference type="InterPro" id="IPR044726">
    <property type="entry name" value="ABCC_6TM_D2"/>
</dbReference>
<dbReference type="Gene3D" id="1.20.1560.10">
    <property type="entry name" value="ABC transporter type 1, transmembrane domain"/>
    <property type="match status" value="2"/>
</dbReference>
<dbReference type="InterPro" id="IPR017871">
    <property type="entry name" value="ABC_transporter-like_CS"/>
</dbReference>
<dbReference type="InterPro" id="IPR044746">
    <property type="entry name" value="ABCC_6TM_D1"/>
</dbReference>
<evidence type="ECO:0000256" key="1">
    <source>
        <dbReference type="ARBA" id="ARBA00004128"/>
    </source>
</evidence>
<evidence type="ECO:0000256" key="10">
    <source>
        <dbReference type="ARBA" id="ARBA00023136"/>
    </source>
</evidence>
<dbReference type="GO" id="GO:0140359">
    <property type="term" value="F:ABC-type transporter activity"/>
    <property type="evidence" value="ECO:0007669"/>
    <property type="project" value="InterPro"/>
</dbReference>
<keyword evidence="4 12" id="KW-0812">Transmembrane</keyword>
<evidence type="ECO:0000256" key="11">
    <source>
        <dbReference type="SAM" id="MobiDB-lite"/>
    </source>
</evidence>
<evidence type="ECO:0000256" key="6">
    <source>
        <dbReference type="ARBA" id="ARBA00022741"/>
    </source>
</evidence>
<evidence type="ECO:0000256" key="5">
    <source>
        <dbReference type="ARBA" id="ARBA00022737"/>
    </source>
</evidence>
<feature type="transmembrane region" description="Helical" evidence="12">
    <location>
        <begin position="493"/>
        <end position="520"/>
    </location>
</feature>
<dbReference type="EMBL" id="HG937694">
    <property type="protein sequence ID" value="CDP38026.1"/>
    <property type="molecule type" value="Genomic_DNA"/>
</dbReference>
<comment type="similarity">
    <text evidence="2">Belongs to the ABC transporter superfamily. ABCC family. Conjugate transporter (TC 3.A.1.208) subfamily.</text>
</comment>
<dbReference type="FunFam" id="1.20.1560.10:FF:000006">
    <property type="entry name" value="ATP-binding cassette, sub-family C (CFTR/MRP), member 9"/>
    <property type="match status" value="1"/>
</dbReference>
<keyword evidence="7" id="KW-0067">ATP-binding</keyword>
<evidence type="ECO:0000256" key="9">
    <source>
        <dbReference type="ARBA" id="ARBA00022989"/>
    </source>
</evidence>
<feature type="compositionally biased region" description="Acidic residues" evidence="11">
    <location>
        <begin position="825"/>
        <end position="839"/>
    </location>
</feature>
<dbReference type="GO" id="GO:0000329">
    <property type="term" value="C:fungal-type vacuole membrane"/>
    <property type="evidence" value="ECO:0007669"/>
    <property type="project" value="UniProtKB-ARBA"/>
</dbReference>
<proteinExistence type="inferred from homology"/>
<evidence type="ECO:0000256" key="8">
    <source>
        <dbReference type="ARBA" id="ARBA00022967"/>
    </source>
</evidence>
<evidence type="ECO:0000256" key="3">
    <source>
        <dbReference type="ARBA" id="ARBA00022448"/>
    </source>
</evidence>
<evidence type="ECO:0000259" key="14">
    <source>
        <dbReference type="PROSITE" id="PS50929"/>
    </source>
</evidence>
<reference evidence="15" key="1">
    <citation type="submission" date="2014-02" db="EMBL/GenBank/DDBJ databases">
        <authorList>
            <person name="Genoscope - CEA"/>
        </authorList>
    </citation>
    <scope>NUCLEOTIDE SEQUENCE</scope>
    <source>
        <strain evidence="15">LS3</strain>
    </source>
</reference>
<feature type="transmembrane region" description="Helical" evidence="12">
    <location>
        <begin position="1043"/>
        <end position="1074"/>
    </location>
</feature>
<evidence type="ECO:0000313" key="15">
    <source>
        <dbReference type="EMBL" id="CDP38026.1"/>
    </source>
</evidence>
<sequence length="1473" mass="163879">MMDLCATPRWHLFLEDGSLNPCFVAGPVQLLPSGLIFLLGPFVIYRLWSRTGRIALPGADGQSSEFESPVRVPVDFLFKAGLISFNIAVQIAVVIVSRGQDGDPVIAETSMASCLASMVALAIHSLEVGRSTVPSGLLLFYWLLSAICGGLEMVSGIDRSLIVLQVMLLTSSVAILCVEYAVPKLNRRSKDEDDEPLLENVDVFSLISLSWMNPFIKKATSSRISPEMLPEIDKDYSTASFSAKFSRNWTARKSDSIGALIKALAKSFSGHIVISVLFECVHDGMGYAQPFLLSALLKYSQDSYSGHGKPISQGLYIALALFMTSMIQTICGTFVTMMWMRAGAGIKSSLTNAIYKKSLRLSRNEREKHSTGEIVSIMSVDVSTIANMVYSITSIWQAPLQFAVSLFSLSLFLGASVWSLLGIMAIIIPLNSFVSRKLKQLRKKQMRYKDARTRLTTEIITNVKSLKLYGWESALMDRLDKVRNGQQLENLKVLVHVGNIITFIWAQVPFVFACVTFGLYARVNDIPLTAEIVFPAMTLFRMMISPISDIPRLITMFIDCQVSLGRIRDFLTGEELQNCVERLPPARQYGEEAVTLKDVTLLWDPLDKSSICLADINYTVHKGELSCIVGRVGAGKSSFLRGILGIMYKDKGTITTKGSVAYVPQEPWLMNATVRENILFGHKFEPDVYQKTIYACALDSDLKILPDGDNTEIGERGVSLSGGQKARLALARAVYARADVYLLDDPLSAVDQHVGRHIIRHILGPDGLLATKTRILATNAVSILNQANEVVLLENNRIVESGTYQQGRIREMLQEFEREQGMSEEVPESIEEPSEDTDVGEFSNDSSTSGSETTNEEPLLNRRNSVKSLRRASAASLRRRPLRSAAPQRTAKTTETAAVGRVKWHVYKRYVEACGYWSVFAALLVIGMGALFSLAGNLWLKAWVESNEREHHNKNLAFWLGGYFVIGFITTLLAVLRRIVSRLVCGLNASKKLHDSMAYRVLHAPMSFFETTPVGRIINRFSSDINELDERLPPAFIDVTRTLVVLAISLGVLIFSAPIVIVALVPLSFLYHYYQKFYQTTSRETKRLLSMSLSPVYAHFQESLHGVNTIRAFNVEDRFQYTNEQTMDIHLRALFLLYGTNKWLSFRLQSIGSLIMLCAASTAVVGSFQQAFSPGLVGIMMMYTMDITSCLLSIVRSVVRLETSVVAAERVLEYCDMANEKAYIIESNRPPAYWPHDGSIEFKDYWTRYRDNLDPVLRGINLKIQAREKVGIVGRTGAGKSSIVMGLFRIIEPTGGSIEVDNLNIESLGILDLRSNLSIIPQDSQIFVGTIRQNIDPFDRYSDEQVWQVLEHSHLKSFVESIGGLGAQVSEGGSNMSAGQRQLMCLGRALLNTSNVLVLDEATASVDMETDRLVQETIRREFRDRTIVTIAHRLNTIMDNDRIVVVDGGQIIESGTPQQLLDQKGAFYALANI</sequence>
<feature type="transmembrane region" description="Helical" evidence="12">
    <location>
        <begin position="76"/>
        <end position="97"/>
    </location>
</feature>
<keyword evidence="6" id="KW-0547">Nucleotide-binding</keyword>
<dbReference type="InterPro" id="IPR027417">
    <property type="entry name" value="P-loop_NTPase"/>
</dbReference>
<dbReference type="FunFam" id="3.40.50.300:FF:000565">
    <property type="entry name" value="ABC bile acid transporter"/>
    <property type="match status" value="1"/>
</dbReference>
<evidence type="ECO:0000256" key="4">
    <source>
        <dbReference type="ARBA" id="ARBA00022692"/>
    </source>
</evidence>
<protein>
    <submittedName>
        <fullName evidence="15">ARAD1D25124p</fullName>
    </submittedName>
</protein>
<dbReference type="CDD" id="cd18579">
    <property type="entry name" value="ABC_6TM_ABCC_D1"/>
    <property type="match status" value="1"/>
</dbReference>
<keyword evidence="8" id="KW-1278">Translocase</keyword>
<dbReference type="CDD" id="cd03250">
    <property type="entry name" value="ABCC_MRP_domain1"/>
    <property type="match status" value="1"/>
</dbReference>
<evidence type="ECO:0000259" key="13">
    <source>
        <dbReference type="PROSITE" id="PS50893"/>
    </source>
</evidence>
<dbReference type="Pfam" id="PF00005">
    <property type="entry name" value="ABC_tran"/>
    <property type="match status" value="2"/>
</dbReference>
<accession>A0A060TFR2</accession>
<dbReference type="SUPFAM" id="SSF90123">
    <property type="entry name" value="ABC transporter transmembrane region"/>
    <property type="match status" value="2"/>
</dbReference>
<keyword evidence="5" id="KW-0677">Repeat</keyword>
<feature type="domain" description="ABC transporter" evidence="13">
    <location>
        <begin position="594"/>
        <end position="820"/>
    </location>
</feature>
<dbReference type="PROSITE" id="PS00211">
    <property type="entry name" value="ABC_TRANSPORTER_1"/>
    <property type="match status" value="2"/>
</dbReference>
<dbReference type="Pfam" id="PF24357">
    <property type="entry name" value="TMD0_ABC"/>
    <property type="match status" value="1"/>
</dbReference>
<dbReference type="Gene3D" id="3.40.50.300">
    <property type="entry name" value="P-loop containing nucleotide triphosphate hydrolases"/>
    <property type="match status" value="2"/>
</dbReference>
<organism evidence="15">
    <name type="scientific">Blastobotrys adeninivorans</name>
    <name type="common">Yeast</name>
    <name type="synonym">Arxula adeninivorans</name>
    <dbReference type="NCBI Taxonomy" id="409370"/>
    <lineage>
        <taxon>Eukaryota</taxon>
        <taxon>Fungi</taxon>
        <taxon>Dikarya</taxon>
        <taxon>Ascomycota</taxon>
        <taxon>Saccharomycotina</taxon>
        <taxon>Dipodascomycetes</taxon>
        <taxon>Dipodascales</taxon>
        <taxon>Trichomonascaceae</taxon>
        <taxon>Blastobotrys</taxon>
    </lineage>
</organism>
<dbReference type="FunFam" id="1.20.1560.10:FF:000013">
    <property type="entry name" value="ABC transporter C family member 2"/>
    <property type="match status" value="1"/>
</dbReference>
<comment type="subcellular location">
    <subcellularLocation>
        <location evidence="1">Vacuole membrane</location>
        <topology evidence="1">Multi-pass membrane protein</topology>
    </subcellularLocation>
</comment>
<name>A0A060TFR2_BLAAD</name>
<dbReference type="PANTHER" id="PTHR24223:SF443">
    <property type="entry name" value="MULTIDRUG-RESISTANCE LIKE PROTEIN 1, ISOFORM I"/>
    <property type="match status" value="1"/>
</dbReference>
<dbReference type="InterPro" id="IPR011527">
    <property type="entry name" value="ABC1_TM_dom"/>
</dbReference>
<keyword evidence="9 12" id="KW-1133">Transmembrane helix</keyword>
<evidence type="ECO:0000256" key="7">
    <source>
        <dbReference type="ARBA" id="ARBA00022840"/>
    </source>
</evidence>
<dbReference type="FunFam" id="3.40.50.300:FF:000450">
    <property type="entry name" value="ABC transporter C family member 2"/>
    <property type="match status" value="1"/>
</dbReference>
<dbReference type="GO" id="GO:0016887">
    <property type="term" value="F:ATP hydrolysis activity"/>
    <property type="evidence" value="ECO:0007669"/>
    <property type="project" value="InterPro"/>
</dbReference>
<dbReference type="GO" id="GO:0005524">
    <property type="term" value="F:ATP binding"/>
    <property type="evidence" value="ECO:0007669"/>
    <property type="project" value="UniProtKB-KW"/>
</dbReference>
<keyword evidence="10 12" id="KW-0472">Membrane</keyword>
<feature type="compositionally biased region" description="Low complexity" evidence="11">
    <location>
        <begin position="843"/>
        <end position="857"/>
    </location>
</feature>
<dbReference type="InterPro" id="IPR056227">
    <property type="entry name" value="TMD0_ABC"/>
</dbReference>
<reference evidence="15" key="2">
    <citation type="submission" date="2014-06" db="EMBL/GenBank/DDBJ databases">
        <title>The complete genome of Blastobotrys (Arxula) adeninivorans LS3 - a yeast of biotechnological interest.</title>
        <authorList>
            <person name="Kunze G."/>
            <person name="Gaillardin C."/>
            <person name="Czernicka M."/>
            <person name="Durrens P."/>
            <person name="Martin T."/>
            <person name="Boer E."/>
            <person name="Gabaldon T."/>
            <person name="Cruz J."/>
            <person name="Talla E."/>
            <person name="Marck C."/>
            <person name="Goffeau A."/>
            <person name="Barbe V."/>
            <person name="Baret P."/>
            <person name="Baronian K."/>
            <person name="Beier S."/>
            <person name="Bleykasten C."/>
            <person name="Bode R."/>
            <person name="Casaregola S."/>
            <person name="Despons L."/>
            <person name="Fairhead C."/>
            <person name="Giersberg M."/>
            <person name="Gierski P."/>
            <person name="Hahnel U."/>
            <person name="Hartmann A."/>
            <person name="Jankowska D."/>
            <person name="Jubin C."/>
            <person name="Jung P."/>
            <person name="Lafontaine I."/>
            <person name="Leh-Louis V."/>
            <person name="Lemaire M."/>
            <person name="Marcet-Houben M."/>
            <person name="Mascher M."/>
            <person name="Morel G."/>
            <person name="Richard G.-F."/>
            <person name="Riechen J."/>
            <person name="Sacerdot C."/>
            <person name="Sarkar A."/>
            <person name="Savel G."/>
            <person name="Schacherer J."/>
            <person name="Sherman D."/>
            <person name="Straub M.-L."/>
            <person name="Stein N."/>
            <person name="Thierry A."/>
            <person name="Trautwein-Schult A."/>
            <person name="Westhof E."/>
            <person name="Worch S."/>
            <person name="Dujon B."/>
            <person name="Souciet J.-L."/>
            <person name="Wincker P."/>
            <person name="Scholz U."/>
            <person name="Neuveglise N."/>
        </authorList>
    </citation>
    <scope>NUCLEOTIDE SEQUENCE</scope>
    <source>
        <strain evidence="15">LS3</strain>
    </source>
</reference>
<gene>
    <name evidence="15" type="ORF">GNLVRS02_ARAD1D25124g</name>
</gene>
<feature type="domain" description="ABC transmembrane type-1" evidence="14">
    <location>
        <begin position="273"/>
        <end position="559"/>
    </location>
</feature>
<dbReference type="PROSITE" id="PS50893">
    <property type="entry name" value="ABC_TRANSPORTER_2"/>
    <property type="match status" value="2"/>
</dbReference>
<feature type="transmembrane region" description="Helical" evidence="12">
    <location>
        <begin position="1151"/>
        <end position="1169"/>
    </location>
</feature>
<dbReference type="InterPro" id="IPR003439">
    <property type="entry name" value="ABC_transporter-like_ATP-bd"/>
</dbReference>
<feature type="transmembrane region" description="Helical" evidence="12">
    <location>
        <begin position="138"/>
        <end position="156"/>
    </location>
</feature>
<dbReference type="PANTHER" id="PTHR24223">
    <property type="entry name" value="ATP-BINDING CASSETTE SUB-FAMILY C"/>
    <property type="match status" value="1"/>
</dbReference>
<evidence type="ECO:0000256" key="2">
    <source>
        <dbReference type="ARBA" id="ARBA00009726"/>
    </source>
</evidence>
<feature type="domain" description="ABC transmembrane type-1" evidence="14">
    <location>
        <begin position="920"/>
        <end position="1203"/>
    </location>
</feature>
<dbReference type="PROSITE" id="PS50929">
    <property type="entry name" value="ABC_TM1F"/>
    <property type="match status" value="2"/>
</dbReference>
<dbReference type="InterPro" id="IPR036640">
    <property type="entry name" value="ABC1_TM_sf"/>
</dbReference>
<feature type="domain" description="ABC transporter" evidence="13">
    <location>
        <begin position="1240"/>
        <end position="1473"/>
    </location>
</feature>
<feature type="transmembrane region" description="Helical" evidence="12">
    <location>
        <begin position="109"/>
        <end position="126"/>
    </location>
</feature>
<feature type="transmembrane region" description="Helical" evidence="12">
    <location>
        <begin position="315"/>
        <end position="340"/>
    </location>
</feature>
<dbReference type="CDD" id="cd18580">
    <property type="entry name" value="ABC_6TM_ABCC_D2"/>
    <property type="match status" value="1"/>
</dbReference>
<dbReference type="InterPro" id="IPR050173">
    <property type="entry name" value="ABC_transporter_C-like"/>
</dbReference>
<dbReference type="SUPFAM" id="SSF52540">
    <property type="entry name" value="P-loop containing nucleoside triphosphate hydrolases"/>
    <property type="match status" value="2"/>
</dbReference>
<dbReference type="CDD" id="cd03244">
    <property type="entry name" value="ABCC_MRP_domain2"/>
    <property type="match status" value="1"/>
</dbReference>
<dbReference type="SMART" id="SM00382">
    <property type="entry name" value="AAA"/>
    <property type="match status" value="2"/>
</dbReference>
<dbReference type="PhylomeDB" id="A0A060TFR2"/>
<evidence type="ECO:0000256" key="12">
    <source>
        <dbReference type="SAM" id="Phobius"/>
    </source>
</evidence>
<dbReference type="InterPro" id="IPR003593">
    <property type="entry name" value="AAA+_ATPase"/>
</dbReference>
<dbReference type="Pfam" id="PF00664">
    <property type="entry name" value="ABC_membrane"/>
    <property type="match status" value="2"/>
</dbReference>
<keyword evidence="3" id="KW-0813">Transport</keyword>
<feature type="transmembrane region" description="Helical" evidence="12">
    <location>
        <begin position="30"/>
        <end position="48"/>
    </location>
</feature>
<feature type="transmembrane region" description="Helical" evidence="12">
    <location>
        <begin position="956"/>
        <end position="976"/>
    </location>
</feature>